<feature type="chain" id="PRO_5016392598" evidence="1">
    <location>
        <begin position="23"/>
        <end position="252"/>
    </location>
</feature>
<name>A0A2Z3GPJ3_9BACT</name>
<dbReference type="EMBL" id="CP025958">
    <property type="protein sequence ID" value="AWM36209.1"/>
    <property type="molecule type" value="Genomic_DNA"/>
</dbReference>
<dbReference type="OrthoDB" id="269290at2"/>
<proteinExistence type="predicted"/>
<dbReference type="RefSeq" id="WP_010043715.1">
    <property type="nucleotide sequence ID" value="NZ_CP025958.1"/>
</dbReference>
<dbReference type="AlphaFoldDB" id="A0A2Z3GPJ3"/>
<sequence length="252" mass="27298">MRWIPCVLATALCAGVATEASAQQIMIAWGDEVSTLLLTNAALQAEIKLTGEQKGKLKPVTEKQAKFNKEFTDAFGPDAKAGFDLVQFNVMREKQAELAAEVKTALDNALTADQRKRLKQIALQAMNFMIFNDPDVAPKGPAYTDAQKAAMKEVGAALKLSDEQKKAIKVLADGVSNDSRKIREEAALGGLTPAGVGLPPEKVAAANAKLDKVRKEAWVKVETALNESQKKIWKELVGEPFDLATLRPTPKK</sequence>
<reference evidence="2 3" key="1">
    <citation type="submission" date="2018-01" db="EMBL/GenBank/DDBJ databases">
        <title>G. obscuriglobus.</title>
        <authorList>
            <person name="Franke J."/>
            <person name="Blomberg W."/>
            <person name="Selmecki A."/>
        </authorList>
    </citation>
    <scope>NUCLEOTIDE SEQUENCE [LARGE SCALE GENOMIC DNA]</scope>
    <source>
        <strain evidence="2 3">DSM 5831</strain>
    </source>
</reference>
<feature type="signal peptide" evidence="1">
    <location>
        <begin position="1"/>
        <end position="22"/>
    </location>
</feature>
<evidence type="ECO:0000313" key="2">
    <source>
        <dbReference type="EMBL" id="AWM36209.1"/>
    </source>
</evidence>
<accession>A0A2Z3GPJ3</accession>
<organism evidence="2 3">
    <name type="scientific">Gemmata obscuriglobus</name>
    <dbReference type="NCBI Taxonomy" id="114"/>
    <lineage>
        <taxon>Bacteria</taxon>
        <taxon>Pseudomonadati</taxon>
        <taxon>Planctomycetota</taxon>
        <taxon>Planctomycetia</taxon>
        <taxon>Gemmatales</taxon>
        <taxon>Gemmataceae</taxon>
        <taxon>Gemmata</taxon>
    </lineage>
</organism>
<dbReference type="KEGG" id="gog:C1280_03735"/>
<evidence type="ECO:0000256" key="1">
    <source>
        <dbReference type="SAM" id="SignalP"/>
    </source>
</evidence>
<keyword evidence="1" id="KW-0732">Signal</keyword>
<evidence type="ECO:0000313" key="3">
    <source>
        <dbReference type="Proteomes" id="UP000245802"/>
    </source>
</evidence>
<protein>
    <submittedName>
        <fullName evidence="2">Uncharacterized protein</fullName>
    </submittedName>
</protein>
<gene>
    <name evidence="2" type="ORF">C1280_03735</name>
</gene>
<keyword evidence="3" id="KW-1185">Reference proteome</keyword>
<dbReference type="Proteomes" id="UP000245802">
    <property type="component" value="Chromosome"/>
</dbReference>